<dbReference type="PIRSF" id="PIRSF000105">
    <property type="entry name" value="HCDH"/>
    <property type="match status" value="1"/>
</dbReference>
<protein>
    <submittedName>
        <fullName evidence="9">3-hydroxybutyryl-CoA dehydrogenase</fullName>
    </submittedName>
</protein>
<accession>A0A4D4KGT7</accession>
<dbReference type="Gene3D" id="1.10.1040.10">
    <property type="entry name" value="N-(1-d-carboxylethyl)-l-norvaline Dehydrogenase, domain 2"/>
    <property type="match status" value="1"/>
</dbReference>
<dbReference type="PANTHER" id="PTHR48075">
    <property type="entry name" value="3-HYDROXYACYL-COA DEHYDROGENASE FAMILY PROTEIN"/>
    <property type="match status" value="1"/>
</dbReference>
<dbReference type="FunFam" id="3.40.50.720:FF:000009">
    <property type="entry name" value="Fatty oxidation complex, alpha subunit"/>
    <property type="match status" value="1"/>
</dbReference>
<dbReference type="InterPro" id="IPR006180">
    <property type="entry name" value="3-OHacyl-CoA_DH_CS"/>
</dbReference>
<dbReference type="InterPro" id="IPR013328">
    <property type="entry name" value="6PGD_dom2"/>
</dbReference>
<dbReference type="Pfam" id="PF00725">
    <property type="entry name" value="3HCDH"/>
    <property type="match status" value="1"/>
</dbReference>
<evidence type="ECO:0000256" key="3">
    <source>
        <dbReference type="ARBA" id="ARBA00023002"/>
    </source>
</evidence>
<dbReference type="Proteomes" id="UP000463951">
    <property type="component" value="Chromosome"/>
</dbReference>
<dbReference type="PROSITE" id="PS00067">
    <property type="entry name" value="3HCDH"/>
    <property type="match status" value="1"/>
</dbReference>
<evidence type="ECO:0000256" key="4">
    <source>
        <dbReference type="PIRSR" id="PIRSR000105-1"/>
    </source>
</evidence>
<dbReference type="NCBIfam" id="NF005875">
    <property type="entry name" value="PRK07819.1"/>
    <property type="match status" value="1"/>
</dbReference>
<dbReference type="EMBL" id="BJHV01000001">
    <property type="protein sequence ID" value="GDY45557.1"/>
    <property type="molecule type" value="Genomic_DNA"/>
</dbReference>
<feature type="domain" description="3-hydroxyacyl-CoA dehydrogenase C-terminal" evidence="6">
    <location>
        <begin position="189"/>
        <end position="285"/>
    </location>
</feature>
<feature type="binding site" evidence="5">
    <location>
        <position position="121"/>
    </location>
    <ligand>
        <name>CoA</name>
        <dbReference type="ChEBI" id="CHEBI:57287"/>
    </ligand>
</feature>
<dbReference type="InterPro" id="IPR006176">
    <property type="entry name" value="3-OHacyl-CoA_DH_NAD-bd"/>
</dbReference>
<organism evidence="9 10">
    <name type="scientific">Streptomyces antimycoticus</name>
    <dbReference type="NCBI Taxonomy" id="68175"/>
    <lineage>
        <taxon>Bacteria</taxon>
        <taxon>Bacillati</taxon>
        <taxon>Actinomycetota</taxon>
        <taxon>Actinomycetes</taxon>
        <taxon>Kitasatosporales</taxon>
        <taxon>Streptomycetaceae</taxon>
        <taxon>Streptomyces</taxon>
        <taxon>Streptomyces violaceusniger group</taxon>
    </lineage>
</organism>
<dbReference type="Gene3D" id="3.40.50.720">
    <property type="entry name" value="NAD(P)-binding Rossmann-like Domain"/>
    <property type="match status" value="1"/>
</dbReference>
<dbReference type="SUPFAM" id="SSF48179">
    <property type="entry name" value="6-phosphogluconate dehydrogenase C-terminal domain-like"/>
    <property type="match status" value="1"/>
</dbReference>
<dbReference type="GO" id="GO:0070403">
    <property type="term" value="F:NAD+ binding"/>
    <property type="evidence" value="ECO:0007669"/>
    <property type="project" value="InterPro"/>
</dbReference>
<dbReference type="EMBL" id="AP019620">
    <property type="protein sequence ID" value="BBJ40935.1"/>
    <property type="molecule type" value="Genomic_DNA"/>
</dbReference>
<evidence type="ECO:0000313" key="10">
    <source>
        <dbReference type="Proteomes" id="UP000299290"/>
    </source>
</evidence>
<dbReference type="Pfam" id="PF02737">
    <property type="entry name" value="3HCDH_N"/>
    <property type="match status" value="1"/>
</dbReference>
<evidence type="ECO:0000256" key="2">
    <source>
        <dbReference type="ARBA" id="ARBA00009463"/>
    </source>
</evidence>
<proteinExistence type="inferred from homology"/>
<evidence type="ECO:0000313" key="9">
    <source>
        <dbReference type="EMBL" id="GDY45557.1"/>
    </source>
</evidence>
<reference evidence="10 11" key="1">
    <citation type="journal article" date="2020" name="Int. J. Syst. Evol. Microbiol.">
        <title>Reclassification of Streptomyces castelarensis and Streptomyces sporoclivatus as later heterotypic synonyms of Streptomyces antimycoticus.</title>
        <authorList>
            <person name="Komaki H."/>
            <person name="Tamura T."/>
        </authorList>
    </citation>
    <scope>NUCLEOTIDE SEQUENCE [LARGE SCALE GENOMIC DNA]</scope>
    <source>
        <strain evidence="8 11">NBRC 100767</strain>
        <strain evidence="9 10">NBRC 12839</strain>
    </source>
</reference>
<evidence type="ECO:0000256" key="5">
    <source>
        <dbReference type="PIRSR" id="PIRSR000105-3"/>
    </source>
</evidence>
<evidence type="ECO:0000259" key="6">
    <source>
        <dbReference type="Pfam" id="PF00725"/>
    </source>
</evidence>
<dbReference type="InterPro" id="IPR008927">
    <property type="entry name" value="6-PGluconate_DH-like_C_sf"/>
</dbReference>
<feature type="site" description="Important for catalytic activity" evidence="4">
    <location>
        <position position="142"/>
    </location>
</feature>
<comment type="pathway">
    <text evidence="1">Lipid metabolism; butanoate metabolism.</text>
</comment>
<dbReference type="InterPro" id="IPR036291">
    <property type="entry name" value="NAD(P)-bd_dom_sf"/>
</dbReference>
<dbReference type="InterPro" id="IPR006108">
    <property type="entry name" value="3HC_DH_C"/>
</dbReference>
<feature type="domain" description="3-hydroxyacyl-CoA dehydrogenase NAD binding" evidence="7">
    <location>
        <begin position="7"/>
        <end position="186"/>
    </location>
</feature>
<dbReference type="InterPro" id="IPR022694">
    <property type="entry name" value="3-OHacyl-CoA_DH"/>
</dbReference>
<feature type="binding site" evidence="5">
    <location>
        <position position="51"/>
    </location>
    <ligand>
        <name>CoA</name>
        <dbReference type="ChEBI" id="CHEBI:57287"/>
    </ligand>
</feature>
<comment type="similarity">
    <text evidence="2">Belongs to the 3-hydroxyacyl-CoA dehydrogenase family.</text>
</comment>
<sequence length="285" mass="30528">MCVVAKKLAVIGAGLMGSGIAQVSAQAGWDVVLRDVTDEALRRGTDGIRASYEKFVSKGKLAAEEAERALGRITTTTDLDAAADADVVVEAVFEKVEVKREIFRTLDELVKDDTILASNTSAIPITKIAAATRNPERVVGTHFFSPVPMMQLCELVRGHKTSDETLAAAREFAEGVGKTCIVVNRDVAGFVTTRLISALVVEAAKLYESGVATAEDIDTACKLGFGHAMGPLATADLTGVDILLHATDNIYTESQDEKFAPPEIMRRMVDAGDIGRKSGEGFYRY</sequence>
<dbReference type="GO" id="GO:0006635">
    <property type="term" value="P:fatty acid beta-oxidation"/>
    <property type="evidence" value="ECO:0007669"/>
    <property type="project" value="TreeGrafter"/>
</dbReference>
<dbReference type="SUPFAM" id="SSF51735">
    <property type="entry name" value="NAD(P)-binding Rossmann-fold domains"/>
    <property type="match status" value="1"/>
</dbReference>
<evidence type="ECO:0000313" key="11">
    <source>
        <dbReference type="Proteomes" id="UP000463951"/>
    </source>
</evidence>
<dbReference type="AlphaFoldDB" id="A0A4D4KGT7"/>
<evidence type="ECO:0000256" key="1">
    <source>
        <dbReference type="ARBA" id="ARBA00005086"/>
    </source>
</evidence>
<keyword evidence="3" id="KW-0560">Oxidoreductase</keyword>
<dbReference type="Proteomes" id="UP000299290">
    <property type="component" value="Unassembled WGS sequence"/>
</dbReference>
<dbReference type="PANTHER" id="PTHR48075:SF5">
    <property type="entry name" value="3-HYDROXYBUTYRYL-COA DEHYDROGENASE"/>
    <property type="match status" value="1"/>
</dbReference>
<keyword evidence="10" id="KW-1185">Reference proteome</keyword>
<gene>
    <name evidence="9" type="ORF">SANT12839_064390</name>
    <name evidence="8" type="ORF">SSPO_036530</name>
</gene>
<dbReference type="GO" id="GO:0008691">
    <property type="term" value="F:3-hydroxybutyryl-CoA dehydrogenase activity"/>
    <property type="evidence" value="ECO:0007669"/>
    <property type="project" value="TreeGrafter"/>
</dbReference>
<name>A0A4D4KGT7_9ACTN</name>
<evidence type="ECO:0000259" key="7">
    <source>
        <dbReference type="Pfam" id="PF02737"/>
    </source>
</evidence>
<feature type="binding site" evidence="5">
    <location>
        <position position="58"/>
    </location>
    <ligand>
        <name>CoA</name>
        <dbReference type="ChEBI" id="CHEBI:57287"/>
    </ligand>
</feature>
<evidence type="ECO:0000313" key="8">
    <source>
        <dbReference type="EMBL" id="BBJ40935.1"/>
    </source>
</evidence>